<dbReference type="GO" id="GO:0004222">
    <property type="term" value="F:metalloendopeptidase activity"/>
    <property type="evidence" value="ECO:0007669"/>
    <property type="project" value="TreeGrafter"/>
</dbReference>
<evidence type="ECO:0000259" key="9">
    <source>
        <dbReference type="Pfam" id="PF01551"/>
    </source>
</evidence>
<evidence type="ECO:0000256" key="4">
    <source>
        <dbReference type="ARBA" id="ARBA00022801"/>
    </source>
</evidence>
<dbReference type="PANTHER" id="PTHR21666">
    <property type="entry name" value="PEPTIDASE-RELATED"/>
    <property type="match status" value="1"/>
</dbReference>
<feature type="region of interest" description="Disordered" evidence="7">
    <location>
        <begin position="63"/>
        <end position="84"/>
    </location>
</feature>
<sequence>MWHSLSSRRASALLRFLTSVRLLPKPSLSRNRTVAAMSVPAAVERWYCRCIIWSVPENPASPQHQLGPLPPFPGRPVPPKPKEPPRYGRWAAVSVTLSFIVALILLAVFVPRGHRARENKKKAQAQAQAQTAAAAYDTTACAVRPNEIMATVLVRAGLSSVDVGRIVPALRGAGFNFQAMRPGDSLIVLSRDSVPRRLLYRQNIEAIYRVDLDSFEVRVSMLRKYISKTTAFVKGTISGSLYETMMAMGETPELIMNYTDIFGWEVDFFSEVQPNDSFAILFERKYCDSVCIGYGVILAASYSGQVGSFTGYRFSNPDGTTDYYNAEGQNLRKTFQKSPLRFSRVSSFFGRRFHPIRRVVRQHAGVDYVAPQGTPVEAVSDGRVVSAGWSGGYGRLVVLGHAEGYQTRYGHLSGFGKGVRSDAPVRQGQVVGYVGSTGLSTGPHLHYEVRKFGSAVNPLRLNPPRRSPVTKEILPLFAQVRDSLAAIMTNRRRGQPPRPLPAR</sequence>
<keyword evidence="2" id="KW-0645">Protease</keyword>
<dbReference type="InterPro" id="IPR011055">
    <property type="entry name" value="Dup_hybrid_motif"/>
</dbReference>
<evidence type="ECO:0000256" key="1">
    <source>
        <dbReference type="ARBA" id="ARBA00001947"/>
    </source>
</evidence>
<name>A0A938BPB5_UNCW3</name>
<evidence type="ECO:0000256" key="3">
    <source>
        <dbReference type="ARBA" id="ARBA00022723"/>
    </source>
</evidence>
<feature type="transmembrane region" description="Helical" evidence="8">
    <location>
        <begin position="90"/>
        <end position="110"/>
    </location>
</feature>
<feature type="domain" description="M23ase beta-sheet core" evidence="9">
    <location>
        <begin position="362"/>
        <end position="458"/>
    </location>
</feature>
<evidence type="ECO:0000256" key="5">
    <source>
        <dbReference type="ARBA" id="ARBA00022833"/>
    </source>
</evidence>
<dbReference type="InterPro" id="IPR016047">
    <property type="entry name" value="M23ase_b-sheet_dom"/>
</dbReference>
<dbReference type="Proteomes" id="UP000779900">
    <property type="component" value="Unassembled WGS sequence"/>
</dbReference>
<keyword evidence="8" id="KW-0812">Transmembrane</keyword>
<dbReference type="SUPFAM" id="SSF51261">
    <property type="entry name" value="Duplicated hybrid motif"/>
    <property type="match status" value="1"/>
</dbReference>
<keyword evidence="5" id="KW-0862">Zinc</keyword>
<gene>
    <name evidence="10" type="ORF">FJY68_04090</name>
</gene>
<proteinExistence type="predicted"/>
<reference evidence="10" key="1">
    <citation type="submission" date="2019-03" db="EMBL/GenBank/DDBJ databases">
        <title>Lake Tanganyika Metagenome-Assembled Genomes (MAGs).</title>
        <authorList>
            <person name="Tran P."/>
        </authorList>
    </citation>
    <scope>NUCLEOTIDE SEQUENCE</scope>
    <source>
        <strain evidence="10">K_DeepCast_150m_m2_040</strain>
    </source>
</reference>
<comment type="cofactor">
    <cofactor evidence="1">
        <name>Zn(2+)</name>
        <dbReference type="ChEBI" id="CHEBI:29105"/>
    </cofactor>
</comment>
<keyword evidence="8" id="KW-0472">Membrane</keyword>
<protein>
    <recommendedName>
        <fullName evidence="9">M23ase beta-sheet core domain-containing protein</fullName>
    </recommendedName>
</protein>
<feature type="compositionally biased region" description="Pro residues" evidence="7">
    <location>
        <begin position="68"/>
        <end position="79"/>
    </location>
</feature>
<dbReference type="Pfam" id="PF01551">
    <property type="entry name" value="Peptidase_M23"/>
    <property type="match status" value="1"/>
</dbReference>
<dbReference type="Gene3D" id="2.70.70.10">
    <property type="entry name" value="Glucose Permease (Domain IIA)"/>
    <property type="match status" value="1"/>
</dbReference>
<organism evidence="10 11">
    <name type="scientific">candidate division WOR-3 bacterium</name>
    <dbReference type="NCBI Taxonomy" id="2052148"/>
    <lineage>
        <taxon>Bacteria</taxon>
        <taxon>Bacteria division WOR-3</taxon>
    </lineage>
</organism>
<dbReference type="GO" id="GO:0006508">
    <property type="term" value="P:proteolysis"/>
    <property type="evidence" value="ECO:0007669"/>
    <property type="project" value="UniProtKB-KW"/>
</dbReference>
<dbReference type="EMBL" id="VGIR01000016">
    <property type="protein sequence ID" value="MBM3331016.1"/>
    <property type="molecule type" value="Genomic_DNA"/>
</dbReference>
<dbReference type="PANTHER" id="PTHR21666:SF288">
    <property type="entry name" value="CELL DIVISION PROTEIN YTFB"/>
    <property type="match status" value="1"/>
</dbReference>
<dbReference type="AlphaFoldDB" id="A0A938BPB5"/>
<dbReference type="Gene3D" id="3.10.450.350">
    <property type="match status" value="1"/>
</dbReference>
<dbReference type="GO" id="GO:0046872">
    <property type="term" value="F:metal ion binding"/>
    <property type="evidence" value="ECO:0007669"/>
    <property type="project" value="UniProtKB-KW"/>
</dbReference>
<evidence type="ECO:0000256" key="7">
    <source>
        <dbReference type="SAM" id="MobiDB-lite"/>
    </source>
</evidence>
<accession>A0A938BPB5</accession>
<dbReference type="CDD" id="cd12797">
    <property type="entry name" value="M23_peptidase"/>
    <property type="match status" value="1"/>
</dbReference>
<keyword evidence="8" id="KW-1133">Transmembrane helix</keyword>
<evidence type="ECO:0000313" key="11">
    <source>
        <dbReference type="Proteomes" id="UP000779900"/>
    </source>
</evidence>
<comment type="caution">
    <text evidence="10">The sequence shown here is derived from an EMBL/GenBank/DDBJ whole genome shotgun (WGS) entry which is preliminary data.</text>
</comment>
<evidence type="ECO:0000256" key="2">
    <source>
        <dbReference type="ARBA" id="ARBA00022670"/>
    </source>
</evidence>
<evidence type="ECO:0000256" key="6">
    <source>
        <dbReference type="ARBA" id="ARBA00023049"/>
    </source>
</evidence>
<keyword evidence="3" id="KW-0479">Metal-binding</keyword>
<evidence type="ECO:0000313" key="10">
    <source>
        <dbReference type="EMBL" id="MBM3331016.1"/>
    </source>
</evidence>
<keyword evidence="4" id="KW-0378">Hydrolase</keyword>
<keyword evidence="6" id="KW-0482">Metalloprotease</keyword>
<dbReference type="InterPro" id="IPR050570">
    <property type="entry name" value="Cell_wall_metabolism_enzyme"/>
</dbReference>
<evidence type="ECO:0000256" key="8">
    <source>
        <dbReference type="SAM" id="Phobius"/>
    </source>
</evidence>